<dbReference type="InterPro" id="IPR017520">
    <property type="entry name" value="CHP03086"/>
</dbReference>
<proteinExistence type="predicted"/>
<accession>A0ABW7YUK1</accession>
<dbReference type="EMBL" id="JBITGY010000005">
    <property type="protein sequence ID" value="MFI6499605.1"/>
    <property type="molecule type" value="Genomic_DNA"/>
</dbReference>
<dbReference type="RefSeq" id="WP_397083026.1">
    <property type="nucleotide sequence ID" value="NZ_JBITGY010000005.1"/>
</dbReference>
<dbReference type="Gene3D" id="1.20.120.450">
    <property type="entry name" value="dinb family like domain"/>
    <property type="match status" value="1"/>
</dbReference>
<dbReference type="InterPro" id="IPR024344">
    <property type="entry name" value="MDMPI_metal-binding"/>
</dbReference>
<evidence type="ECO:0000313" key="3">
    <source>
        <dbReference type="Proteomes" id="UP001612741"/>
    </source>
</evidence>
<dbReference type="NCBIfam" id="TIGR03083">
    <property type="entry name" value="maleylpyruvate isomerase family mycothiol-dependent enzyme"/>
    <property type="match status" value="1"/>
</dbReference>
<sequence length="192" mass="20206">MLTNFVSLDARAVRASRAVVDQVGVADLDRPTPCAGWTLRDLLAHMIGQHYGFAAAARGEADPDHWKPRDPGADPAAAYRAAAGHVLTAFGAAGPDFPLPELGRTFPAAQAVSFHFIDYVVHAWDVAKTLGVDLEIDPDLLGPALKVAEAVPGGQARLAPGASFGPRITWTGGTRLDEIVALLGRSPAWPTN</sequence>
<protein>
    <submittedName>
        <fullName evidence="2">TIGR03086 family metal-binding protein</fullName>
    </submittedName>
</protein>
<gene>
    <name evidence="2" type="ORF">ACIBG2_19615</name>
</gene>
<evidence type="ECO:0000259" key="1">
    <source>
        <dbReference type="Pfam" id="PF11716"/>
    </source>
</evidence>
<reference evidence="2 3" key="1">
    <citation type="submission" date="2024-10" db="EMBL/GenBank/DDBJ databases">
        <title>The Natural Products Discovery Center: Release of the First 8490 Sequenced Strains for Exploring Actinobacteria Biosynthetic Diversity.</title>
        <authorList>
            <person name="Kalkreuter E."/>
            <person name="Kautsar S.A."/>
            <person name="Yang D."/>
            <person name="Bader C.D."/>
            <person name="Teijaro C.N."/>
            <person name="Fluegel L."/>
            <person name="Davis C.M."/>
            <person name="Simpson J.R."/>
            <person name="Lauterbach L."/>
            <person name="Steele A.D."/>
            <person name="Gui C."/>
            <person name="Meng S."/>
            <person name="Li G."/>
            <person name="Viehrig K."/>
            <person name="Ye F."/>
            <person name="Su P."/>
            <person name="Kiefer A.F."/>
            <person name="Nichols A."/>
            <person name="Cepeda A.J."/>
            <person name="Yan W."/>
            <person name="Fan B."/>
            <person name="Jiang Y."/>
            <person name="Adhikari A."/>
            <person name="Zheng C.-J."/>
            <person name="Schuster L."/>
            <person name="Cowan T.M."/>
            <person name="Smanski M.J."/>
            <person name="Chevrette M.G."/>
            <person name="De Carvalho L.P.S."/>
            <person name="Shen B."/>
        </authorList>
    </citation>
    <scope>NUCLEOTIDE SEQUENCE [LARGE SCALE GENOMIC DNA]</scope>
    <source>
        <strain evidence="2 3">NPDC050545</strain>
    </source>
</reference>
<keyword evidence="3" id="KW-1185">Reference proteome</keyword>
<dbReference type="NCBIfam" id="TIGR03086">
    <property type="entry name" value="TIGR03086 family metal-binding protein"/>
    <property type="match status" value="1"/>
</dbReference>
<comment type="caution">
    <text evidence="2">The sequence shown here is derived from an EMBL/GenBank/DDBJ whole genome shotgun (WGS) entry which is preliminary data.</text>
</comment>
<name>A0ABW7YUK1_9ACTN</name>
<dbReference type="SUPFAM" id="SSF109854">
    <property type="entry name" value="DinB/YfiT-like putative metalloenzymes"/>
    <property type="match status" value="1"/>
</dbReference>
<organism evidence="2 3">
    <name type="scientific">Nonomuraea typhae</name>
    <dbReference type="NCBI Taxonomy" id="2603600"/>
    <lineage>
        <taxon>Bacteria</taxon>
        <taxon>Bacillati</taxon>
        <taxon>Actinomycetota</taxon>
        <taxon>Actinomycetes</taxon>
        <taxon>Streptosporangiales</taxon>
        <taxon>Streptosporangiaceae</taxon>
        <taxon>Nonomuraea</taxon>
    </lineage>
</organism>
<dbReference type="InterPro" id="IPR017517">
    <property type="entry name" value="Maleyloyr_isom"/>
</dbReference>
<dbReference type="Pfam" id="PF11716">
    <property type="entry name" value="MDMPI_N"/>
    <property type="match status" value="1"/>
</dbReference>
<dbReference type="InterPro" id="IPR034660">
    <property type="entry name" value="DinB/YfiT-like"/>
</dbReference>
<dbReference type="Proteomes" id="UP001612741">
    <property type="component" value="Unassembled WGS sequence"/>
</dbReference>
<evidence type="ECO:0000313" key="2">
    <source>
        <dbReference type="EMBL" id="MFI6499605.1"/>
    </source>
</evidence>
<feature type="domain" description="Mycothiol-dependent maleylpyruvate isomerase metal-binding" evidence="1">
    <location>
        <begin position="11"/>
        <end position="127"/>
    </location>
</feature>